<dbReference type="FunFam" id="3.30.930.10:FF:000017">
    <property type="entry name" value="Elongation factor P--(R)-beta-lysine ligase"/>
    <property type="match status" value="1"/>
</dbReference>
<dbReference type="InterPro" id="IPR006195">
    <property type="entry name" value="aa-tRNA-synth_II"/>
</dbReference>
<dbReference type="GO" id="GO:0005524">
    <property type="term" value="F:ATP binding"/>
    <property type="evidence" value="ECO:0007669"/>
    <property type="project" value="UniProtKB-KW"/>
</dbReference>
<name>A0A317CNL7_9GAMM</name>
<evidence type="ECO:0000259" key="6">
    <source>
        <dbReference type="PROSITE" id="PS50862"/>
    </source>
</evidence>
<dbReference type="Pfam" id="PF00152">
    <property type="entry name" value="tRNA-synt_2"/>
    <property type="match status" value="1"/>
</dbReference>
<dbReference type="NCBIfam" id="NF006828">
    <property type="entry name" value="PRK09350.1"/>
    <property type="match status" value="1"/>
</dbReference>
<dbReference type="PANTHER" id="PTHR42918:SF6">
    <property type="entry name" value="ELONGATION FACTOR P--(R)-BETA-LYSINE LIGASE"/>
    <property type="match status" value="1"/>
</dbReference>
<protein>
    <submittedName>
        <fullName evidence="7">EF-P lysine aminoacylase GenX</fullName>
    </submittedName>
</protein>
<keyword evidence="2" id="KW-0436">Ligase</keyword>
<gene>
    <name evidence="7" type="ORF">DKW60_06430</name>
</gene>
<dbReference type="Gene3D" id="3.30.930.10">
    <property type="entry name" value="Bira Bifunctional Protein, Domain 2"/>
    <property type="match status" value="1"/>
</dbReference>
<dbReference type="SUPFAM" id="SSF55681">
    <property type="entry name" value="Class II aaRS and biotin synthetases"/>
    <property type="match status" value="1"/>
</dbReference>
<dbReference type="Proteomes" id="UP000245539">
    <property type="component" value="Unassembled WGS sequence"/>
</dbReference>
<reference evidence="7 8" key="1">
    <citation type="submission" date="2018-05" db="EMBL/GenBank/DDBJ databases">
        <title>Leucothrix arctica sp. nov., isolated from Arctic seawater.</title>
        <authorList>
            <person name="Choi A."/>
            <person name="Baek K."/>
        </authorList>
    </citation>
    <scope>NUCLEOTIDE SEQUENCE [LARGE SCALE GENOMIC DNA]</scope>
    <source>
        <strain evidence="7 8">JCM 18388</strain>
    </source>
</reference>
<evidence type="ECO:0000256" key="5">
    <source>
        <dbReference type="ARBA" id="ARBA00052794"/>
    </source>
</evidence>
<dbReference type="GO" id="GO:0000049">
    <property type="term" value="F:tRNA binding"/>
    <property type="evidence" value="ECO:0007669"/>
    <property type="project" value="TreeGrafter"/>
</dbReference>
<dbReference type="PRINTS" id="PR00982">
    <property type="entry name" value="TRNASYNTHLYS"/>
</dbReference>
<evidence type="ECO:0000313" key="7">
    <source>
        <dbReference type="EMBL" id="PWQ99073.1"/>
    </source>
</evidence>
<dbReference type="AlphaFoldDB" id="A0A317CNL7"/>
<comment type="subunit">
    <text evidence="1">Homodimer.</text>
</comment>
<proteinExistence type="predicted"/>
<evidence type="ECO:0000256" key="3">
    <source>
        <dbReference type="ARBA" id="ARBA00022741"/>
    </source>
</evidence>
<dbReference type="EMBL" id="QGKM01000013">
    <property type="protein sequence ID" value="PWQ99073.1"/>
    <property type="molecule type" value="Genomic_DNA"/>
</dbReference>
<dbReference type="GO" id="GO:0006430">
    <property type="term" value="P:lysyl-tRNA aminoacylation"/>
    <property type="evidence" value="ECO:0007669"/>
    <property type="project" value="InterPro"/>
</dbReference>
<dbReference type="InterPro" id="IPR004364">
    <property type="entry name" value="Aa-tRNA-synt_II"/>
</dbReference>
<dbReference type="NCBIfam" id="TIGR00462">
    <property type="entry name" value="genX"/>
    <property type="match status" value="1"/>
</dbReference>
<keyword evidence="4" id="KW-0067">ATP-binding</keyword>
<dbReference type="OrthoDB" id="9802326at2"/>
<feature type="domain" description="Aminoacyl-transfer RNA synthetases class-II family profile" evidence="6">
    <location>
        <begin position="18"/>
        <end position="300"/>
    </location>
</feature>
<dbReference type="PANTHER" id="PTHR42918">
    <property type="entry name" value="LYSYL-TRNA SYNTHETASE"/>
    <property type="match status" value="1"/>
</dbReference>
<accession>A0A317CNL7</accession>
<evidence type="ECO:0000256" key="2">
    <source>
        <dbReference type="ARBA" id="ARBA00022598"/>
    </source>
</evidence>
<dbReference type="GO" id="GO:0005829">
    <property type="term" value="C:cytosol"/>
    <property type="evidence" value="ECO:0007669"/>
    <property type="project" value="TreeGrafter"/>
</dbReference>
<sequence length="319" mass="36205">MQWQPQADQNSRIARATMLRTIREFFYQRNVLEVETPALSQAANTDPFIDSFEVVISRLKRYLHTSPEYAMKRLLAAGSGDIYQICKVWRNEPLSTHHNAEFSMLEYYRVGFDLADLMNEVEQLFREILPDLKSDSKYQTYESLFLDNLGFNPHTIASEALQRCVVERVPSFQGELDRQASLDLLLTHCIEPDFDNDRITFVYDYPASQSALAKTEAISDRSSTQIAKRFEVYIGSLELANGYQELTDASANQAVLEKELEARKALGITAVPEDRRFLAAMEADMPECSGVAIGLDRLLMRATGASTLAEVLNFSWENA</sequence>
<comment type="catalytic activity">
    <reaction evidence="5">
        <text>D-beta-lysine + L-lysyl-[protein] + ATP = N(6)-((3R)-3,6-diaminohexanoyl)-L-lysyl-[protein] + AMP + diphosphate + H(+)</text>
        <dbReference type="Rhea" id="RHEA:83435"/>
        <dbReference type="Rhea" id="RHEA-COMP:9752"/>
        <dbReference type="Rhea" id="RHEA-COMP:20131"/>
        <dbReference type="ChEBI" id="CHEBI:15378"/>
        <dbReference type="ChEBI" id="CHEBI:29969"/>
        <dbReference type="ChEBI" id="CHEBI:30616"/>
        <dbReference type="ChEBI" id="CHEBI:33019"/>
        <dbReference type="ChEBI" id="CHEBI:84138"/>
        <dbReference type="ChEBI" id="CHEBI:156053"/>
        <dbReference type="ChEBI" id="CHEBI:456215"/>
    </reaction>
    <physiologicalReaction direction="left-to-right" evidence="5">
        <dbReference type="Rhea" id="RHEA:83436"/>
    </physiologicalReaction>
</comment>
<dbReference type="InterPro" id="IPR004525">
    <property type="entry name" value="EpmA"/>
</dbReference>
<keyword evidence="8" id="KW-1185">Reference proteome</keyword>
<comment type="caution">
    <text evidence="7">The sequence shown here is derived from an EMBL/GenBank/DDBJ whole genome shotgun (WGS) entry which is preliminary data.</text>
</comment>
<dbReference type="GO" id="GO:0004824">
    <property type="term" value="F:lysine-tRNA ligase activity"/>
    <property type="evidence" value="ECO:0007669"/>
    <property type="project" value="InterPro"/>
</dbReference>
<evidence type="ECO:0000256" key="1">
    <source>
        <dbReference type="ARBA" id="ARBA00011738"/>
    </source>
</evidence>
<dbReference type="PROSITE" id="PS50862">
    <property type="entry name" value="AA_TRNA_LIGASE_II"/>
    <property type="match status" value="1"/>
</dbReference>
<dbReference type="InterPro" id="IPR018149">
    <property type="entry name" value="Lys-tRNA-synth_II_C"/>
</dbReference>
<evidence type="ECO:0000256" key="4">
    <source>
        <dbReference type="ARBA" id="ARBA00022840"/>
    </source>
</evidence>
<dbReference type="RefSeq" id="WP_109836834.1">
    <property type="nucleotide sequence ID" value="NZ_QGKM01000013.1"/>
</dbReference>
<evidence type="ECO:0000313" key="8">
    <source>
        <dbReference type="Proteomes" id="UP000245539"/>
    </source>
</evidence>
<dbReference type="InterPro" id="IPR045864">
    <property type="entry name" value="aa-tRNA-synth_II/BPL/LPL"/>
</dbReference>
<keyword evidence="3" id="KW-0547">Nucleotide-binding</keyword>
<organism evidence="7 8">
    <name type="scientific">Leucothrix pacifica</name>
    <dbReference type="NCBI Taxonomy" id="1247513"/>
    <lineage>
        <taxon>Bacteria</taxon>
        <taxon>Pseudomonadati</taxon>
        <taxon>Pseudomonadota</taxon>
        <taxon>Gammaproteobacteria</taxon>
        <taxon>Thiotrichales</taxon>
        <taxon>Thiotrichaceae</taxon>
        <taxon>Leucothrix</taxon>
    </lineage>
</organism>